<keyword evidence="3" id="KW-0010">Activator</keyword>
<dbReference type="InterPro" id="IPR020449">
    <property type="entry name" value="Tscrpt_reg_AraC-type_HTH"/>
</dbReference>
<dbReference type="InterPro" id="IPR009057">
    <property type="entry name" value="Homeodomain-like_sf"/>
</dbReference>
<dbReference type="SUPFAM" id="SSF51215">
    <property type="entry name" value="Regulatory protein AraC"/>
    <property type="match status" value="1"/>
</dbReference>
<dbReference type="EMBL" id="JBBUTF010000021">
    <property type="protein sequence ID" value="MEK8028238.1"/>
    <property type="molecule type" value="Genomic_DNA"/>
</dbReference>
<accession>A0ABU9BE83</accession>
<dbReference type="InterPro" id="IPR014710">
    <property type="entry name" value="RmlC-like_jellyroll"/>
</dbReference>
<dbReference type="InterPro" id="IPR003313">
    <property type="entry name" value="AraC-bd"/>
</dbReference>
<keyword evidence="1" id="KW-0805">Transcription regulation</keyword>
<comment type="caution">
    <text evidence="6">The sequence shown here is derived from an EMBL/GenBank/DDBJ whole genome shotgun (WGS) entry which is preliminary data.</text>
</comment>
<dbReference type="Proteomes" id="UP001368500">
    <property type="component" value="Unassembled WGS sequence"/>
</dbReference>
<dbReference type="InterPro" id="IPR037923">
    <property type="entry name" value="HTH-like"/>
</dbReference>
<dbReference type="Gene3D" id="2.60.120.10">
    <property type="entry name" value="Jelly Rolls"/>
    <property type="match status" value="1"/>
</dbReference>
<dbReference type="PANTHER" id="PTHR43280:SF32">
    <property type="entry name" value="TRANSCRIPTIONAL REGULATORY PROTEIN"/>
    <property type="match status" value="1"/>
</dbReference>
<dbReference type="Pfam" id="PF12833">
    <property type="entry name" value="HTH_18"/>
    <property type="match status" value="1"/>
</dbReference>
<dbReference type="Pfam" id="PF02311">
    <property type="entry name" value="AraC_binding"/>
    <property type="match status" value="1"/>
</dbReference>
<proteinExistence type="predicted"/>
<dbReference type="SMART" id="SM00342">
    <property type="entry name" value="HTH_ARAC"/>
    <property type="match status" value="1"/>
</dbReference>
<evidence type="ECO:0000313" key="7">
    <source>
        <dbReference type="Proteomes" id="UP001368500"/>
    </source>
</evidence>
<dbReference type="PRINTS" id="PR00032">
    <property type="entry name" value="HTHARAC"/>
</dbReference>
<evidence type="ECO:0000256" key="1">
    <source>
        <dbReference type="ARBA" id="ARBA00023015"/>
    </source>
</evidence>
<dbReference type="InterPro" id="IPR018060">
    <property type="entry name" value="HTH_AraC"/>
</dbReference>
<organism evidence="6 7">
    <name type="scientific">Pseudaquabacterium rugosum</name>
    <dbReference type="NCBI Taxonomy" id="2984194"/>
    <lineage>
        <taxon>Bacteria</taxon>
        <taxon>Pseudomonadati</taxon>
        <taxon>Pseudomonadota</taxon>
        <taxon>Betaproteobacteria</taxon>
        <taxon>Burkholderiales</taxon>
        <taxon>Sphaerotilaceae</taxon>
        <taxon>Pseudaquabacterium</taxon>
    </lineage>
</organism>
<name>A0ABU9BE83_9BURK</name>
<feature type="domain" description="HTH araC/xylS-type" evidence="5">
    <location>
        <begin position="207"/>
        <end position="305"/>
    </location>
</feature>
<sequence length="314" mass="35441">MTSYSAIKQAATQHPAVAPAPAPVPSVRLYVEREDRDDSWFVHVGHVTERGRWKTEPHVHPSYGQVIFVRHGRGVMNREGAQIPFEAPCALLLPPECVHGLDYELDADRWVVTIELSYLAQTNTRLPEFVQLWSQPRVIPLSYSEDGPTEFYDLIRRMEQETRSKMVGHAVGTEALLVSLMLMLVRGTRLDEINKDGATRHAIRLAERFRMLINQHYRQNLKLPDYAALMAVSATQLRSACLAATGLSPIKLIHARLIIEAKRNLIFSERSIEQIAYDLGFSDTAYFTRFFRKEVGQSPSQFRVASQAGAGKAA</sequence>
<keyword evidence="7" id="KW-1185">Reference proteome</keyword>
<evidence type="ECO:0000256" key="4">
    <source>
        <dbReference type="ARBA" id="ARBA00023163"/>
    </source>
</evidence>
<gene>
    <name evidence="6" type="ORF">AACH11_19935</name>
</gene>
<protein>
    <submittedName>
        <fullName evidence="6">Helix-turn-helix domain-containing protein</fullName>
    </submittedName>
</protein>
<evidence type="ECO:0000256" key="2">
    <source>
        <dbReference type="ARBA" id="ARBA00023125"/>
    </source>
</evidence>
<dbReference type="Gene3D" id="1.10.10.60">
    <property type="entry name" value="Homeodomain-like"/>
    <property type="match status" value="1"/>
</dbReference>
<dbReference type="SUPFAM" id="SSF46689">
    <property type="entry name" value="Homeodomain-like"/>
    <property type="match status" value="1"/>
</dbReference>
<dbReference type="PANTHER" id="PTHR43280">
    <property type="entry name" value="ARAC-FAMILY TRANSCRIPTIONAL REGULATOR"/>
    <property type="match status" value="1"/>
</dbReference>
<keyword evidence="4" id="KW-0804">Transcription</keyword>
<evidence type="ECO:0000313" key="6">
    <source>
        <dbReference type="EMBL" id="MEK8028238.1"/>
    </source>
</evidence>
<dbReference type="RefSeq" id="WP_341376024.1">
    <property type="nucleotide sequence ID" value="NZ_JBBUTF010000021.1"/>
</dbReference>
<evidence type="ECO:0000256" key="3">
    <source>
        <dbReference type="ARBA" id="ARBA00023159"/>
    </source>
</evidence>
<dbReference type="PROSITE" id="PS01124">
    <property type="entry name" value="HTH_ARAC_FAMILY_2"/>
    <property type="match status" value="1"/>
</dbReference>
<keyword evidence="2" id="KW-0238">DNA-binding</keyword>
<reference evidence="6 7" key="1">
    <citation type="submission" date="2024-04" db="EMBL/GenBank/DDBJ databases">
        <title>Novel species of the genus Ideonella isolated from streams.</title>
        <authorList>
            <person name="Lu H."/>
        </authorList>
    </citation>
    <scope>NUCLEOTIDE SEQUENCE [LARGE SCALE GENOMIC DNA]</scope>
    <source>
        <strain evidence="6 7">BYS139W</strain>
    </source>
</reference>
<evidence type="ECO:0000259" key="5">
    <source>
        <dbReference type="PROSITE" id="PS01124"/>
    </source>
</evidence>